<dbReference type="Gene3D" id="1.10.10.10">
    <property type="entry name" value="Winged helix-like DNA-binding domain superfamily/Winged helix DNA-binding domain"/>
    <property type="match status" value="1"/>
</dbReference>
<keyword evidence="4" id="KW-1185">Reference proteome</keyword>
<sequence>MDDSSKRGSGSGGRNGRRNAGDGASRGGGGTRGGARGGAGGGRGGAGGQGGRHGAPAGRRGGRSAPTENETVSQLAGPLEKVLKRLPETQRRVLELRMGLTDGHPHDLADTARTLGLSMSEARDIEKRAFEHIREAVPLQQLQRFLPR</sequence>
<gene>
    <name evidence="3" type="ORF">GCM10011354_06590</name>
</gene>
<protein>
    <recommendedName>
        <fullName evidence="2">RNA polymerase sigma-70 region 4 domain-containing protein</fullName>
    </recommendedName>
</protein>
<feature type="compositionally biased region" description="Gly residues" evidence="1">
    <location>
        <begin position="24"/>
        <end position="53"/>
    </location>
</feature>
<evidence type="ECO:0000259" key="2">
    <source>
        <dbReference type="Pfam" id="PF04545"/>
    </source>
</evidence>
<dbReference type="Proteomes" id="UP000650511">
    <property type="component" value="Unassembled WGS sequence"/>
</dbReference>
<reference evidence="3" key="2">
    <citation type="submission" date="2020-09" db="EMBL/GenBank/DDBJ databases">
        <authorList>
            <person name="Sun Q."/>
            <person name="Zhou Y."/>
        </authorList>
    </citation>
    <scope>NUCLEOTIDE SEQUENCE</scope>
    <source>
        <strain evidence="3">CGMCC 1.14988</strain>
    </source>
</reference>
<evidence type="ECO:0000313" key="3">
    <source>
        <dbReference type="EMBL" id="GGI03946.1"/>
    </source>
</evidence>
<name>A0A8J3ACR0_9ACTN</name>
<feature type="domain" description="RNA polymerase sigma-70 region 4" evidence="2">
    <location>
        <begin position="82"/>
        <end position="135"/>
    </location>
</feature>
<feature type="region of interest" description="Disordered" evidence="1">
    <location>
        <begin position="1"/>
        <end position="84"/>
    </location>
</feature>
<dbReference type="SUPFAM" id="SSF88659">
    <property type="entry name" value="Sigma3 and sigma4 domains of RNA polymerase sigma factors"/>
    <property type="match status" value="1"/>
</dbReference>
<comment type="caution">
    <text evidence="3">The sequence shown here is derived from an EMBL/GenBank/DDBJ whole genome shotgun (WGS) entry which is preliminary data.</text>
</comment>
<dbReference type="Pfam" id="PF04545">
    <property type="entry name" value="Sigma70_r4"/>
    <property type="match status" value="1"/>
</dbReference>
<dbReference type="GO" id="GO:0006352">
    <property type="term" value="P:DNA-templated transcription initiation"/>
    <property type="evidence" value="ECO:0007669"/>
    <property type="project" value="InterPro"/>
</dbReference>
<dbReference type="InterPro" id="IPR007630">
    <property type="entry name" value="RNA_pol_sigma70_r4"/>
</dbReference>
<dbReference type="EMBL" id="BMHA01000002">
    <property type="protein sequence ID" value="GGI03946.1"/>
    <property type="molecule type" value="Genomic_DNA"/>
</dbReference>
<evidence type="ECO:0000313" key="4">
    <source>
        <dbReference type="Proteomes" id="UP000650511"/>
    </source>
</evidence>
<organism evidence="3 4">
    <name type="scientific">Egicoccus halophilus</name>
    <dbReference type="NCBI Taxonomy" id="1670830"/>
    <lineage>
        <taxon>Bacteria</taxon>
        <taxon>Bacillati</taxon>
        <taxon>Actinomycetota</taxon>
        <taxon>Nitriliruptoria</taxon>
        <taxon>Egicoccales</taxon>
        <taxon>Egicoccaceae</taxon>
        <taxon>Egicoccus</taxon>
    </lineage>
</organism>
<reference evidence="3" key="1">
    <citation type="journal article" date="2014" name="Int. J. Syst. Evol. Microbiol.">
        <title>Complete genome sequence of Corynebacterium casei LMG S-19264T (=DSM 44701T), isolated from a smear-ripened cheese.</title>
        <authorList>
            <consortium name="US DOE Joint Genome Institute (JGI-PGF)"/>
            <person name="Walter F."/>
            <person name="Albersmeier A."/>
            <person name="Kalinowski J."/>
            <person name="Ruckert C."/>
        </authorList>
    </citation>
    <scope>NUCLEOTIDE SEQUENCE</scope>
    <source>
        <strain evidence="3">CGMCC 1.14988</strain>
    </source>
</reference>
<dbReference type="InterPro" id="IPR013324">
    <property type="entry name" value="RNA_pol_sigma_r3/r4-like"/>
</dbReference>
<dbReference type="GO" id="GO:0003700">
    <property type="term" value="F:DNA-binding transcription factor activity"/>
    <property type="evidence" value="ECO:0007669"/>
    <property type="project" value="InterPro"/>
</dbReference>
<dbReference type="AlphaFoldDB" id="A0A8J3ACR0"/>
<accession>A0A8J3ACR0</accession>
<dbReference type="InterPro" id="IPR036388">
    <property type="entry name" value="WH-like_DNA-bd_sf"/>
</dbReference>
<evidence type="ECO:0000256" key="1">
    <source>
        <dbReference type="SAM" id="MobiDB-lite"/>
    </source>
</evidence>
<proteinExistence type="predicted"/>